<dbReference type="GO" id="GO:0051537">
    <property type="term" value="F:2 iron, 2 sulfur cluster binding"/>
    <property type="evidence" value="ECO:0007669"/>
    <property type="project" value="InterPro"/>
</dbReference>
<feature type="domain" description="Aerobactin siderophore biosynthesis IucA/IucC-like C-terminal" evidence="1">
    <location>
        <begin position="62"/>
        <end position="207"/>
    </location>
</feature>
<protein>
    <submittedName>
        <fullName evidence="3">Siderophore-iron reductase FhuF</fullName>
    </submittedName>
</protein>
<accession>A0A4D7BDA2</accession>
<proteinExistence type="predicted"/>
<dbReference type="PRINTS" id="PR01714">
    <property type="entry name" value="2FE2SRDCTASE"/>
</dbReference>
<dbReference type="OrthoDB" id="8993954at2"/>
<dbReference type="Pfam" id="PF06276">
    <property type="entry name" value="FhuF"/>
    <property type="match status" value="1"/>
</dbReference>
<dbReference type="RefSeq" id="WP_136962777.1">
    <property type="nucleotide sequence ID" value="NZ_CP039690.1"/>
</dbReference>
<dbReference type="InterPro" id="IPR008090">
    <property type="entry name" value="Fe_iron_reduct"/>
</dbReference>
<reference evidence="3 4" key="1">
    <citation type="submission" date="2019-04" db="EMBL/GenBank/DDBJ databases">
        <title>Phreatobacter aquaticus sp. nov.</title>
        <authorList>
            <person name="Choi A."/>
        </authorList>
    </citation>
    <scope>NUCLEOTIDE SEQUENCE [LARGE SCALE GENOMIC DNA]</scope>
    <source>
        <strain evidence="3 4">KCTC 52518</strain>
    </source>
</reference>
<dbReference type="Proteomes" id="UP000298781">
    <property type="component" value="Chromosome"/>
</dbReference>
<organism evidence="3 4">
    <name type="scientific">Phreatobacter stygius</name>
    <dbReference type="NCBI Taxonomy" id="1940610"/>
    <lineage>
        <taxon>Bacteria</taxon>
        <taxon>Pseudomonadati</taxon>
        <taxon>Pseudomonadota</taxon>
        <taxon>Alphaproteobacteria</taxon>
        <taxon>Hyphomicrobiales</taxon>
        <taxon>Phreatobacteraceae</taxon>
        <taxon>Phreatobacter</taxon>
    </lineage>
</organism>
<evidence type="ECO:0000259" key="2">
    <source>
        <dbReference type="Pfam" id="PF11575"/>
    </source>
</evidence>
<dbReference type="InterPro" id="IPR024726">
    <property type="entry name" value="FhuF_C"/>
</dbReference>
<keyword evidence="4" id="KW-1185">Reference proteome</keyword>
<evidence type="ECO:0000313" key="4">
    <source>
        <dbReference type="Proteomes" id="UP000298781"/>
    </source>
</evidence>
<dbReference type="GO" id="GO:0003824">
    <property type="term" value="F:catalytic activity"/>
    <property type="evidence" value="ECO:0007669"/>
    <property type="project" value="UniProtKB-ARBA"/>
</dbReference>
<evidence type="ECO:0000313" key="3">
    <source>
        <dbReference type="EMBL" id="QCI67346.1"/>
    </source>
</evidence>
<feature type="domain" description="Ferric siderophore reductase C-terminal" evidence="2">
    <location>
        <begin position="214"/>
        <end position="233"/>
    </location>
</feature>
<evidence type="ECO:0000259" key="1">
    <source>
        <dbReference type="Pfam" id="PF06276"/>
    </source>
</evidence>
<sequence>MTNALAPLLDGQLAFLKEKLAFADDPREAVHGADLTDRTVLRDILARYGEAYPGQDPRAVASLWSKWHFAVVLEPALATNMLLDWALPTGLGDIGLIFTAEARAQALKVSRAGHAFKPATAEARFAALIDGHLEPVIAALAGETGITPRVLWSNAGNYFEHALRTVERATSSAQPGVVHAKALLASRTRADGRPNPLFEPVYYLDQQAETGRRRRICCIRYLIPEQKYCGACPIVRKDRASRDADERQAARART</sequence>
<dbReference type="KEGG" id="pstg:E8M01_25850"/>
<dbReference type="AlphaFoldDB" id="A0A4D7BDA2"/>
<name>A0A4D7BDA2_9HYPH</name>
<dbReference type="EMBL" id="CP039690">
    <property type="protein sequence ID" value="QCI67346.1"/>
    <property type="molecule type" value="Genomic_DNA"/>
</dbReference>
<gene>
    <name evidence="3" type="primary">fhuF</name>
    <name evidence="3" type="ORF">E8M01_25850</name>
</gene>
<dbReference type="NCBIfam" id="TIGR03951">
    <property type="entry name" value="Fe_III_red_FhuF"/>
    <property type="match status" value="1"/>
</dbReference>
<dbReference type="InterPro" id="IPR022770">
    <property type="entry name" value="IucA/IucC-like_C"/>
</dbReference>
<dbReference type="Pfam" id="PF11575">
    <property type="entry name" value="FhuF_C"/>
    <property type="match status" value="1"/>
</dbReference>